<evidence type="ECO:0000256" key="13">
    <source>
        <dbReference type="PIRSR" id="PIRSR011789-1"/>
    </source>
</evidence>
<dbReference type="InterPro" id="IPR006677">
    <property type="entry name" value="tRNA_intron_Endonuc_cat-like"/>
</dbReference>
<evidence type="ECO:0000313" key="18">
    <source>
        <dbReference type="Proteomes" id="UP000694620"/>
    </source>
</evidence>
<dbReference type="GeneTree" id="ENSGT00390000013266"/>
<evidence type="ECO:0000256" key="5">
    <source>
        <dbReference type="ARBA" id="ARBA00022694"/>
    </source>
</evidence>
<dbReference type="GO" id="GO:0000379">
    <property type="term" value="P:tRNA-type intron splice site recognition and cleavage"/>
    <property type="evidence" value="ECO:0007669"/>
    <property type="project" value="TreeGrafter"/>
</dbReference>
<evidence type="ECO:0000313" key="17">
    <source>
        <dbReference type="Ensembl" id="ENSECRP00000030383.1"/>
    </source>
</evidence>
<evidence type="ECO:0000256" key="7">
    <source>
        <dbReference type="ARBA" id="ARBA00023242"/>
    </source>
</evidence>
<feature type="region of interest" description="Disordered" evidence="14">
    <location>
        <begin position="247"/>
        <end position="283"/>
    </location>
</feature>
<evidence type="ECO:0000256" key="14">
    <source>
        <dbReference type="SAM" id="MobiDB-lite"/>
    </source>
</evidence>
<dbReference type="PANTHER" id="PTHR21227:SF0">
    <property type="entry name" value="TRNA-SPLICING ENDONUCLEASE SUBUNIT SEN2"/>
    <property type="match status" value="1"/>
</dbReference>
<accession>A0A8C4TGU5</accession>
<dbReference type="GO" id="GO:0005737">
    <property type="term" value="C:cytoplasm"/>
    <property type="evidence" value="ECO:0007669"/>
    <property type="project" value="TreeGrafter"/>
</dbReference>
<dbReference type="GO" id="GO:0000213">
    <property type="term" value="F:tRNA-intron lyase activity"/>
    <property type="evidence" value="ECO:0007669"/>
    <property type="project" value="UniProtKB-EC"/>
</dbReference>
<dbReference type="GO" id="GO:0006397">
    <property type="term" value="P:mRNA processing"/>
    <property type="evidence" value="ECO:0007669"/>
    <property type="project" value="UniProtKB-KW"/>
</dbReference>
<comment type="subcellular location">
    <subcellularLocation>
        <location evidence="1">Nucleus</location>
    </subcellularLocation>
</comment>
<comment type="similarity">
    <text evidence="2">Belongs to the tRNA-intron endonuclease family.</text>
</comment>
<dbReference type="InterPro" id="IPR036167">
    <property type="entry name" value="tRNA_intron_Endo_cat-like_sf"/>
</dbReference>
<dbReference type="InterPro" id="IPR011856">
    <property type="entry name" value="tRNA_endonuc-like_dom_sf"/>
</dbReference>
<keyword evidence="7" id="KW-0539">Nucleus</keyword>
<dbReference type="CDD" id="cd22363">
    <property type="entry name" value="tRNA-intron_lyase_C"/>
    <property type="match status" value="1"/>
</dbReference>
<dbReference type="SUPFAM" id="SSF53032">
    <property type="entry name" value="tRNA-intron endonuclease catalytic domain-like"/>
    <property type="match status" value="1"/>
</dbReference>
<dbReference type="Gene3D" id="3.40.1350.10">
    <property type="match status" value="1"/>
</dbReference>
<evidence type="ECO:0000256" key="9">
    <source>
        <dbReference type="ARBA" id="ARBA00034031"/>
    </source>
</evidence>
<reference evidence="17" key="3">
    <citation type="submission" date="2025-09" db="UniProtKB">
        <authorList>
            <consortium name="Ensembl"/>
        </authorList>
    </citation>
    <scope>IDENTIFICATION</scope>
</reference>
<evidence type="ECO:0000256" key="1">
    <source>
        <dbReference type="ARBA" id="ARBA00004123"/>
    </source>
</evidence>
<evidence type="ECO:0000259" key="16">
    <source>
        <dbReference type="Pfam" id="PF02778"/>
    </source>
</evidence>
<keyword evidence="18" id="KW-1185">Reference proteome</keyword>
<evidence type="ECO:0000256" key="12">
    <source>
        <dbReference type="ARBA" id="ARBA00080319"/>
    </source>
</evidence>
<comment type="catalytic activity">
    <reaction evidence="9">
        <text>pretRNA = a 3'-half-tRNA molecule with a 5'-OH end + a 5'-half-tRNA molecule with a 2',3'-cyclic phosphate end + an intron with a 2',3'-cyclic phosphate and a 5'-hydroxyl terminus.</text>
        <dbReference type="EC" id="4.6.1.16"/>
    </reaction>
</comment>
<dbReference type="Pfam" id="PF01974">
    <property type="entry name" value="tRNA_int_endo"/>
    <property type="match status" value="1"/>
</dbReference>
<keyword evidence="6" id="KW-0456">Lyase</keyword>
<dbReference type="EC" id="4.6.1.16" evidence="3"/>
<evidence type="ECO:0000259" key="15">
    <source>
        <dbReference type="Pfam" id="PF01974"/>
    </source>
</evidence>
<keyword evidence="5" id="KW-0819">tRNA processing</keyword>
<feature type="domain" description="tRNA intron endonuclease N-terminal" evidence="16">
    <location>
        <begin position="380"/>
        <end position="416"/>
    </location>
</feature>
<dbReference type="Gene3D" id="3.40.1170.20">
    <property type="entry name" value="tRNA intron endonuclease, N-terminal domain"/>
    <property type="match status" value="1"/>
</dbReference>
<evidence type="ECO:0000256" key="6">
    <source>
        <dbReference type="ARBA" id="ARBA00023239"/>
    </source>
</evidence>
<dbReference type="PIRSF" id="PIRSF011789">
    <property type="entry name" value="tRNA_splic_SEN2"/>
    <property type="match status" value="1"/>
</dbReference>
<dbReference type="AlphaFoldDB" id="A0A8C4TGU5"/>
<feature type="active site" evidence="13">
    <location>
        <position position="503"/>
    </location>
</feature>
<feature type="active site" evidence="13">
    <location>
        <position position="456"/>
    </location>
</feature>
<dbReference type="NCBIfam" id="TIGR00324">
    <property type="entry name" value="endA"/>
    <property type="match status" value="1"/>
</dbReference>
<organism evidence="17 18">
    <name type="scientific">Erpetoichthys calabaricus</name>
    <name type="common">Rope fish</name>
    <name type="synonym">Calamoichthys calabaricus</name>
    <dbReference type="NCBI Taxonomy" id="27687"/>
    <lineage>
        <taxon>Eukaryota</taxon>
        <taxon>Metazoa</taxon>
        <taxon>Chordata</taxon>
        <taxon>Craniata</taxon>
        <taxon>Vertebrata</taxon>
        <taxon>Euteleostomi</taxon>
        <taxon>Actinopterygii</taxon>
        <taxon>Polypteriformes</taxon>
        <taxon>Polypteridae</taxon>
        <taxon>Erpetoichthys</taxon>
    </lineage>
</organism>
<feature type="active site" evidence="13">
    <location>
        <position position="464"/>
    </location>
</feature>
<dbReference type="Ensembl" id="ENSECRT00000031027.1">
    <property type="protein sequence ID" value="ENSECRP00000030383.1"/>
    <property type="gene ID" value="ENSECRG00000020616.1"/>
</dbReference>
<dbReference type="Pfam" id="PF02778">
    <property type="entry name" value="tRNA_int_endo_N"/>
    <property type="match status" value="1"/>
</dbReference>
<dbReference type="InterPro" id="IPR006676">
    <property type="entry name" value="tRNA_splic"/>
</dbReference>
<evidence type="ECO:0000256" key="10">
    <source>
        <dbReference type="ARBA" id="ARBA00067356"/>
    </source>
</evidence>
<dbReference type="PANTHER" id="PTHR21227">
    <property type="entry name" value="TRNA-SPLICING ENDONUCLEASE SUBUNIT SEN2"/>
    <property type="match status" value="1"/>
</dbReference>
<dbReference type="Proteomes" id="UP000694620">
    <property type="component" value="Chromosome 18"/>
</dbReference>
<reference evidence="17" key="2">
    <citation type="submission" date="2025-08" db="UniProtKB">
        <authorList>
            <consortium name="Ensembl"/>
        </authorList>
    </citation>
    <scope>IDENTIFICATION</scope>
</reference>
<dbReference type="InterPro" id="IPR006678">
    <property type="entry name" value="tRNA_intron_Endonuc_N"/>
</dbReference>
<evidence type="ECO:0000256" key="11">
    <source>
        <dbReference type="ARBA" id="ARBA00071058"/>
    </source>
</evidence>
<dbReference type="GO" id="GO:0003676">
    <property type="term" value="F:nucleic acid binding"/>
    <property type="evidence" value="ECO:0007669"/>
    <property type="project" value="InterPro"/>
</dbReference>
<evidence type="ECO:0000256" key="8">
    <source>
        <dbReference type="ARBA" id="ARBA00032432"/>
    </source>
</evidence>
<protein>
    <recommendedName>
        <fullName evidence="11">tRNA-splicing endonuclease subunit SEN2</fullName>
        <ecNumber evidence="3">4.6.1.16</ecNumber>
    </recommendedName>
    <alternativeName>
        <fullName evidence="8 12">tRNA-intron endonuclease Sen2</fullName>
    </alternativeName>
    <alternativeName>
        <fullName evidence="10">tRNA-splicing endonuclease subunit Sen2</fullName>
    </alternativeName>
</protein>
<evidence type="ECO:0000256" key="4">
    <source>
        <dbReference type="ARBA" id="ARBA00022664"/>
    </source>
</evidence>
<keyword evidence="4" id="KW-0507">mRNA processing</keyword>
<dbReference type="GO" id="GO:0000214">
    <property type="term" value="C:tRNA-intron endonuclease complex"/>
    <property type="evidence" value="ECO:0007669"/>
    <property type="project" value="InterPro"/>
</dbReference>
<name>A0A8C4TGU5_ERPCA</name>
<dbReference type="FunFam" id="3.40.1350.10:FF:000001">
    <property type="entry name" value="tRNA-splicing endonuclease subunit Sen2"/>
    <property type="match status" value="1"/>
</dbReference>
<reference evidence="17" key="1">
    <citation type="submission" date="2021-06" db="EMBL/GenBank/DDBJ databases">
        <authorList>
            <consortium name="Wellcome Sanger Institute Data Sharing"/>
        </authorList>
    </citation>
    <scope>NUCLEOTIDE SEQUENCE [LARGE SCALE GENOMIC DNA]</scope>
</reference>
<evidence type="ECO:0000256" key="2">
    <source>
        <dbReference type="ARBA" id="ARBA00008078"/>
    </source>
</evidence>
<evidence type="ECO:0000256" key="3">
    <source>
        <dbReference type="ARBA" id="ARBA00012573"/>
    </source>
</evidence>
<sequence length="554" mass="63833">MGENVPLQPNFSTKALLLYSANMFYLTRFVIRTKNERGTLLLQLVLPLCFFFLADPMRVDRIIVVENNRTARAGEPYGRKLFETHQSMAEAVFQAPKRRLKVYESYLAPFPIHTSSDEGKTKVHKVYRAELFNQHVIVTDPEDIEALYARGFFGKGILSRSRPDYSISDRWHNDGLTHMPVISSAKYQLHLSWVRQILYSQGIDEEAVEKILERYTEIGPLTSAEGVLTLNDQSEELNSLTAMDEHNMDGTVSKNCKHSPSELEQQPSSPHRKKPRRQGDPKYDPLAEMYAQEPEPIDQDALSKVKCERHDDFLVHCGCHLQEQVLTELTTISEPSVRPAFSNKYEYVLVKQGEDVGKQVDLSQNKNSPRLVCKINPYRVIEYLQLSLEEAFFLVYALGCLSVYFNKEPLTILKLWEVFSDADPNFRPKYMVYHHFRSKGWVPKPGMKYGTDFLLYRKGPPFYHASYSVVVEMADSNSQGSVLRPFCWRSLAALGRITLNVSKELMLCYVIRPADLTEEAMSSPECMRHIKIQEVIVSRWVSSRERTEHEELQL</sequence>
<dbReference type="InterPro" id="IPR016589">
    <property type="entry name" value="tRNA_splic_SEN2"/>
</dbReference>
<proteinExistence type="inferred from homology"/>
<feature type="domain" description="tRNA intron endonuclease catalytic" evidence="15">
    <location>
        <begin position="426"/>
        <end position="516"/>
    </location>
</feature>
<gene>
    <name evidence="17" type="primary">TSEN2</name>
</gene>